<evidence type="ECO:0000313" key="1">
    <source>
        <dbReference type="EMBL" id="ESL02034.1"/>
    </source>
</evidence>
<dbReference type="PANTHER" id="PTHR34614:SF2">
    <property type="entry name" value="TRANSPOSASE IS4-LIKE DOMAIN-CONTAINING PROTEIN"/>
    <property type="match status" value="1"/>
</dbReference>
<dbReference type="eggNOG" id="COG5421">
    <property type="taxonomic scope" value="Bacteria"/>
</dbReference>
<dbReference type="AlphaFoldDB" id="V2XIN6"/>
<dbReference type="STRING" id="592026.GCWU0000282_002853"/>
<dbReference type="Proteomes" id="UP000018227">
    <property type="component" value="Unassembled WGS sequence"/>
</dbReference>
<dbReference type="SUPFAM" id="SSF53098">
    <property type="entry name" value="Ribonuclease H-like"/>
    <property type="match status" value="1"/>
</dbReference>
<comment type="caution">
    <text evidence="1">The sequence shown here is derived from an EMBL/GenBank/DDBJ whole genome shotgun (WGS) entry which is preliminary data.</text>
</comment>
<sequence length="236" mass="27379">MGLFMDADGIPLAFSMFPGNQNEQPSLAPLEKKVISDFGIDKLVVCTDSSLSSTANMRFNDTKRSANDYKRLLSEEHITRHGEAAEKSLIDLDTKKIAEEEQYDGFYAVCTNLDDNVEAIVRINHKHREIEECFRIMKTEFKARPVYLSREDRIKAHFLTCYASLVLYRILEKRLAEKFPETNFSCHEIIQTLRNMNMMISPGMVTFLFMKEQTLQMLYMKFQASELILKSFQTEI</sequence>
<dbReference type="PANTHER" id="PTHR34614">
    <property type="match status" value="1"/>
</dbReference>
<reference evidence="1 2" key="1">
    <citation type="submission" date="2013-06" db="EMBL/GenBank/DDBJ databases">
        <authorList>
            <person name="Weinstock G."/>
            <person name="Sodergren E."/>
            <person name="Clifton S."/>
            <person name="Fulton L."/>
            <person name="Fulton B."/>
            <person name="Courtney L."/>
            <person name="Fronick C."/>
            <person name="Harrison M."/>
            <person name="Strong C."/>
            <person name="Farmer C."/>
            <person name="Delahaunty K."/>
            <person name="Markovic C."/>
            <person name="Hall O."/>
            <person name="Minx P."/>
            <person name="Tomlinson C."/>
            <person name="Mitreva M."/>
            <person name="Nelson J."/>
            <person name="Hou S."/>
            <person name="Wollam A."/>
            <person name="Pepin K.H."/>
            <person name="Johnson M."/>
            <person name="Bhonagiri V."/>
            <person name="Nash W.E."/>
            <person name="Warren W."/>
            <person name="Chinwalla A."/>
            <person name="Mardis E.R."/>
            <person name="Wilson R.K."/>
        </authorList>
    </citation>
    <scope>NUCLEOTIDE SEQUENCE [LARGE SCALE GENOMIC DNA]</scope>
    <source>
        <strain evidence="1 2">ATCC 51271</strain>
    </source>
</reference>
<accession>V2XIN6</accession>
<dbReference type="EMBL" id="ACIL03000017">
    <property type="protein sequence ID" value="ESL02034.1"/>
    <property type="molecule type" value="Genomic_DNA"/>
</dbReference>
<gene>
    <name evidence="1" type="ORF">GCWU0000282_002853</name>
</gene>
<keyword evidence="2" id="KW-1185">Reference proteome</keyword>
<dbReference type="HOGENOM" id="CLU_1173759_0_0_9"/>
<proteinExistence type="predicted"/>
<evidence type="ECO:0000313" key="2">
    <source>
        <dbReference type="Proteomes" id="UP000018227"/>
    </source>
</evidence>
<protein>
    <submittedName>
        <fullName evidence="1">Uncharacterized protein</fullName>
    </submittedName>
</protein>
<name>V2XIN6_9FIRM</name>
<dbReference type="InterPro" id="IPR012337">
    <property type="entry name" value="RNaseH-like_sf"/>
</dbReference>
<organism evidence="1 2">
    <name type="scientific">Catonella morbi ATCC 51271</name>
    <dbReference type="NCBI Taxonomy" id="592026"/>
    <lineage>
        <taxon>Bacteria</taxon>
        <taxon>Bacillati</taxon>
        <taxon>Bacillota</taxon>
        <taxon>Clostridia</taxon>
        <taxon>Lachnospirales</taxon>
        <taxon>Lachnospiraceae</taxon>
        <taxon>Catonella</taxon>
    </lineage>
</organism>